<dbReference type="EMBL" id="NRSG01000254">
    <property type="protein sequence ID" value="MBK1661125.1"/>
    <property type="molecule type" value="Genomic_DNA"/>
</dbReference>
<name>A0ABS1D2Q1_9PROT</name>
<keyword evidence="2" id="KW-1185">Reference proteome</keyword>
<sequence length="118" mass="12415">MQVAAHSAVSLALRNAARGRQQAVYAGLRLPGPPVALVEGRWLAGWGCADAGASQGCTGRGLFLAVDSATERLFLMLLEDGVPVYLAPHRTGHWPRPLAAPFAVFAPGLARGPVFDQE</sequence>
<dbReference type="Proteomes" id="UP000697995">
    <property type="component" value="Unassembled WGS sequence"/>
</dbReference>
<protein>
    <submittedName>
        <fullName evidence="1">Uncharacterized protein</fullName>
    </submittedName>
</protein>
<accession>A0ABS1D2Q1</accession>
<organism evidence="1 2">
    <name type="scientific">Paracraurococcus ruber</name>
    <dbReference type="NCBI Taxonomy" id="77675"/>
    <lineage>
        <taxon>Bacteria</taxon>
        <taxon>Pseudomonadati</taxon>
        <taxon>Pseudomonadota</taxon>
        <taxon>Alphaproteobacteria</taxon>
        <taxon>Acetobacterales</taxon>
        <taxon>Roseomonadaceae</taxon>
        <taxon>Paracraurococcus</taxon>
    </lineage>
</organism>
<comment type="caution">
    <text evidence="1">The sequence shown here is derived from an EMBL/GenBank/DDBJ whole genome shotgun (WGS) entry which is preliminary data.</text>
</comment>
<gene>
    <name evidence="1" type="ORF">CKO45_23195</name>
</gene>
<proteinExistence type="predicted"/>
<evidence type="ECO:0000313" key="2">
    <source>
        <dbReference type="Proteomes" id="UP000697995"/>
    </source>
</evidence>
<evidence type="ECO:0000313" key="1">
    <source>
        <dbReference type="EMBL" id="MBK1661125.1"/>
    </source>
</evidence>
<reference evidence="1 2" key="1">
    <citation type="journal article" date="2020" name="Microorganisms">
        <title>Osmotic Adaptation and Compatible Solute Biosynthesis of Phototrophic Bacteria as Revealed from Genome Analyses.</title>
        <authorList>
            <person name="Imhoff J.F."/>
            <person name="Rahn T."/>
            <person name="Kunzel S."/>
            <person name="Keller A."/>
            <person name="Neulinger S.C."/>
        </authorList>
    </citation>
    <scope>NUCLEOTIDE SEQUENCE [LARGE SCALE GENOMIC DNA]</scope>
    <source>
        <strain evidence="1 2">DSM 15382</strain>
    </source>
</reference>